<dbReference type="GO" id="GO:0005829">
    <property type="term" value="C:cytosol"/>
    <property type="evidence" value="ECO:0007669"/>
    <property type="project" value="TreeGrafter"/>
</dbReference>
<dbReference type="Gene3D" id="2.40.160.120">
    <property type="match status" value="1"/>
</dbReference>
<dbReference type="InterPro" id="IPR001849">
    <property type="entry name" value="PH_domain"/>
</dbReference>
<dbReference type="Gene3D" id="2.30.29.30">
    <property type="entry name" value="Pleckstrin-homology domain (PH domain)/Phosphotyrosine-binding domain (PTB)"/>
    <property type="match status" value="1"/>
</dbReference>
<keyword evidence="4" id="KW-0597">Phosphoprotein</keyword>
<evidence type="ECO:0000256" key="1">
    <source>
        <dbReference type="ARBA" id="ARBA00004389"/>
    </source>
</evidence>
<reference evidence="15" key="2">
    <citation type="submission" date="2025-09" db="UniProtKB">
        <authorList>
            <consortium name="Ensembl"/>
        </authorList>
    </citation>
    <scope>IDENTIFICATION</scope>
</reference>
<comment type="subcellular location">
    <subcellularLocation>
        <location evidence="1">Endoplasmic reticulum membrane</location>
        <topology evidence="1">Single-pass membrane protein</topology>
    </subcellularLocation>
</comment>
<dbReference type="PROSITE" id="PS01013">
    <property type="entry name" value="OSBP"/>
    <property type="match status" value="1"/>
</dbReference>
<evidence type="ECO:0000256" key="10">
    <source>
        <dbReference type="ARBA" id="ARBA00023136"/>
    </source>
</evidence>
<dbReference type="GO" id="GO:0005789">
    <property type="term" value="C:endoplasmic reticulum membrane"/>
    <property type="evidence" value="ECO:0007669"/>
    <property type="project" value="UniProtKB-SubCell"/>
</dbReference>
<evidence type="ECO:0000256" key="6">
    <source>
        <dbReference type="ARBA" id="ARBA00022824"/>
    </source>
</evidence>
<dbReference type="SUPFAM" id="SSF50729">
    <property type="entry name" value="PH domain-like"/>
    <property type="match status" value="1"/>
</dbReference>
<evidence type="ECO:0000256" key="11">
    <source>
        <dbReference type="RuleBase" id="RU003844"/>
    </source>
</evidence>
<evidence type="ECO:0000256" key="7">
    <source>
        <dbReference type="ARBA" id="ARBA00022989"/>
    </source>
</evidence>
<evidence type="ECO:0000259" key="14">
    <source>
        <dbReference type="PROSITE" id="PS50003"/>
    </source>
</evidence>
<dbReference type="CDD" id="cd13286">
    <property type="entry name" value="PH_OPR5_ORP8"/>
    <property type="match status" value="1"/>
</dbReference>
<reference evidence="15" key="1">
    <citation type="submission" date="2025-08" db="UniProtKB">
        <authorList>
            <consortium name="Ensembl"/>
        </authorList>
    </citation>
    <scope>IDENTIFICATION</scope>
</reference>
<dbReference type="FunFam" id="2.40.160.120:FF:000020">
    <property type="entry name" value="Oxysterol-binding protein"/>
    <property type="match status" value="1"/>
</dbReference>
<feature type="compositionally biased region" description="Basic residues" evidence="13">
    <location>
        <begin position="736"/>
        <end position="754"/>
    </location>
</feature>
<comment type="similarity">
    <text evidence="2 11">Belongs to the OSBP family.</text>
</comment>
<keyword evidence="7" id="KW-1133">Transmembrane helix</keyword>
<evidence type="ECO:0000256" key="9">
    <source>
        <dbReference type="ARBA" id="ARBA00023121"/>
    </source>
</evidence>
<dbReference type="AlphaFoldDB" id="A0A8C1H1G1"/>
<feature type="compositionally biased region" description="Basic residues" evidence="13">
    <location>
        <begin position="779"/>
        <end position="789"/>
    </location>
</feature>
<organism evidence="15 16">
    <name type="scientific">Cyprinus carpio</name>
    <name type="common">Common carp</name>
    <dbReference type="NCBI Taxonomy" id="7962"/>
    <lineage>
        <taxon>Eukaryota</taxon>
        <taxon>Metazoa</taxon>
        <taxon>Chordata</taxon>
        <taxon>Craniata</taxon>
        <taxon>Vertebrata</taxon>
        <taxon>Euteleostomi</taxon>
        <taxon>Actinopterygii</taxon>
        <taxon>Neopterygii</taxon>
        <taxon>Teleostei</taxon>
        <taxon>Ostariophysi</taxon>
        <taxon>Cypriniformes</taxon>
        <taxon>Cyprinidae</taxon>
        <taxon>Cyprininae</taxon>
        <taxon>Cyprinus</taxon>
    </lineage>
</organism>
<feature type="compositionally biased region" description="Basic and acidic residues" evidence="13">
    <location>
        <begin position="313"/>
        <end position="330"/>
    </location>
</feature>
<name>A0A8C1H1G1_CYPCA</name>
<dbReference type="Ensembl" id="ENSCCRT00010016256.1">
    <property type="protein sequence ID" value="ENSCCRP00010014922.1"/>
    <property type="gene ID" value="ENSCCRG00010006414.1"/>
</dbReference>
<keyword evidence="8 12" id="KW-0445">Lipid transport</keyword>
<keyword evidence="5" id="KW-0812">Transmembrane</keyword>
<feature type="region of interest" description="Disordered" evidence="13">
    <location>
        <begin position="736"/>
        <end position="794"/>
    </location>
</feature>
<feature type="region of interest" description="Disordered" evidence="13">
    <location>
        <begin position="62"/>
        <end position="95"/>
    </location>
</feature>
<feature type="compositionally biased region" description="Basic and acidic residues" evidence="13">
    <location>
        <begin position="286"/>
        <end position="303"/>
    </location>
</feature>
<evidence type="ECO:0000256" key="3">
    <source>
        <dbReference type="ARBA" id="ARBA00022448"/>
    </source>
</evidence>
<dbReference type="GO" id="GO:0015485">
    <property type="term" value="F:cholesterol binding"/>
    <property type="evidence" value="ECO:0007669"/>
    <property type="project" value="TreeGrafter"/>
</dbReference>
<dbReference type="FunFam" id="1.10.287.2720:FF:000002">
    <property type="entry name" value="Oxysterol-binding protein"/>
    <property type="match status" value="1"/>
</dbReference>
<feature type="compositionally biased region" description="Basic and acidic residues" evidence="13">
    <location>
        <begin position="62"/>
        <end position="86"/>
    </location>
</feature>
<evidence type="ECO:0000256" key="2">
    <source>
        <dbReference type="ARBA" id="ARBA00008842"/>
    </source>
</evidence>
<dbReference type="GO" id="GO:0032541">
    <property type="term" value="C:cortical endoplasmic reticulum"/>
    <property type="evidence" value="ECO:0007669"/>
    <property type="project" value="TreeGrafter"/>
</dbReference>
<keyword evidence="16" id="KW-1185">Reference proteome</keyword>
<evidence type="ECO:0000313" key="15">
    <source>
        <dbReference type="Ensembl" id="ENSCCRP00010014922.1"/>
    </source>
</evidence>
<dbReference type="FunFam" id="2.30.29.30:FF:000030">
    <property type="entry name" value="Oxysterol-binding protein"/>
    <property type="match status" value="1"/>
</dbReference>
<dbReference type="InterPro" id="IPR000648">
    <property type="entry name" value="Oxysterol-bd"/>
</dbReference>
<dbReference type="Pfam" id="PF01237">
    <property type="entry name" value="Oxysterol_BP"/>
    <property type="match status" value="1"/>
</dbReference>
<accession>A0A8C1H1G1</accession>
<evidence type="ECO:0000256" key="8">
    <source>
        <dbReference type="ARBA" id="ARBA00023055"/>
    </source>
</evidence>
<dbReference type="InterPro" id="IPR018494">
    <property type="entry name" value="Oxysterol-bd_CS"/>
</dbReference>
<dbReference type="Gene3D" id="3.30.70.3490">
    <property type="match status" value="1"/>
</dbReference>
<keyword evidence="3 12" id="KW-0813">Transport</keyword>
<keyword evidence="9" id="KW-0446">Lipid-binding</keyword>
<dbReference type="GO" id="GO:0006869">
    <property type="term" value="P:lipid transport"/>
    <property type="evidence" value="ECO:0007669"/>
    <property type="project" value="UniProtKB-KW"/>
</dbReference>
<dbReference type="SUPFAM" id="SSF144000">
    <property type="entry name" value="Oxysterol-binding protein-like"/>
    <property type="match status" value="1"/>
</dbReference>
<dbReference type="Gene3D" id="1.10.287.2720">
    <property type="match status" value="1"/>
</dbReference>
<evidence type="ECO:0000256" key="13">
    <source>
        <dbReference type="SAM" id="MobiDB-lite"/>
    </source>
</evidence>
<evidence type="ECO:0000256" key="5">
    <source>
        <dbReference type="ARBA" id="ARBA00022692"/>
    </source>
</evidence>
<dbReference type="PANTHER" id="PTHR10972:SF216">
    <property type="entry name" value="OXYSTEROL-BINDING PROTEIN-RELATED PROTEIN 8"/>
    <property type="match status" value="1"/>
</dbReference>
<sequence length="874" mass="99710">MMKQDGILGRRRFSTCGGTISGRPAHPDGRKLIRNASFGGYNELSVCLPGFDRGKEEILPLKEDSSHSISKSKSETKLYNGSDKDVSASGNKLTKKESLKVQKKNYREEKKRATKELLSTITDPSVIVMADWLKIRGTLKSWTKLWCVLKPGVLLIYKTNKNGQWVGTVLLNACELIERPSKKDGFCFKLFHPLEQSIWAVKGPKGEAVGAMTQPLPSSHLIFRAASESDGRCWMDALELALKCSSLLKRTMIREGREETTQTAEHSHINFYSLLRAHNMQFNDSDQFKDPDLYSDKSDRENEQEQEEWDNEVMEKSEESDSDTSERQEDSYLDLDPNEALRETSYIEQSHEELGEAGEESQTETVSEENKSLIWTLLKQVRPGMDLSKVVLPTFILEPRSFLDKLSDYYYHADFLSEAAVEENAYNRMKKVVKWYISGFYKKPKGLKKPYNPIIGETFRCLWIHSKTNSKTFYIAEQVSHHPPVSAFYVSNRKDGFCLSGSILAKSKFYGNSLSAILDGEARLSFLKRGEDYVMNLPYAHCKGILYGTMTLELGGQVSIACEKTGYSAQLEFRLKPFLGSSDIVNQISGKIKLGKEVLATLEGHWDSEVFINDKKTGEMETFWNPTPELRQNRLIRCTVPPEEQSEFESERLWQHVTRAINNKDQTEATNEKFILEEVQRKAARERKAKCEEWTPALFEQDPVTGEWHYRYADTRPWDPLNDLIQFEKDGCIQTKVRHRTPMVMGPKRKHKSDKPKSPESGCSSPEPDHQDSSGSERHKSKHSSRLRKKGTDLSEIQSAIESIRKTQEDINRSVNALRSRVASQSATESSFLTHRDVAIILFLIFLQRNAVTHSPRVFVLRVFVGLHSVQSDV</sequence>
<proteinExistence type="inferred from homology"/>
<dbReference type="SMART" id="SM00233">
    <property type="entry name" value="PH"/>
    <property type="match status" value="1"/>
</dbReference>
<dbReference type="PANTHER" id="PTHR10972">
    <property type="entry name" value="OXYSTEROL-BINDING PROTEIN-RELATED"/>
    <property type="match status" value="1"/>
</dbReference>
<dbReference type="InterPro" id="IPR011993">
    <property type="entry name" value="PH-like_dom_sf"/>
</dbReference>
<protein>
    <recommendedName>
        <fullName evidence="12">Oxysterol-binding protein</fullName>
    </recommendedName>
</protein>
<keyword evidence="6" id="KW-0256">Endoplasmic reticulum</keyword>
<feature type="region of interest" description="Disordered" evidence="13">
    <location>
        <begin position="285"/>
        <end position="339"/>
    </location>
</feature>
<dbReference type="PROSITE" id="PS50003">
    <property type="entry name" value="PH_DOMAIN"/>
    <property type="match status" value="1"/>
</dbReference>
<keyword evidence="10" id="KW-0472">Membrane</keyword>
<feature type="compositionally biased region" description="Basic and acidic residues" evidence="13">
    <location>
        <begin position="767"/>
        <end position="778"/>
    </location>
</feature>
<evidence type="ECO:0000256" key="4">
    <source>
        <dbReference type="ARBA" id="ARBA00022553"/>
    </source>
</evidence>
<evidence type="ECO:0000313" key="16">
    <source>
        <dbReference type="Proteomes" id="UP000694427"/>
    </source>
</evidence>
<dbReference type="InterPro" id="IPR037239">
    <property type="entry name" value="OSBP_sf"/>
</dbReference>
<feature type="domain" description="PH" evidence="14">
    <location>
        <begin position="126"/>
        <end position="243"/>
    </location>
</feature>
<dbReference type="Proteomes" id="UP000694427">
    <property type="component" value="Unplaced"/>
</dbReference>
<dbReference type="Pfam" id="PF00169">
    <property type="entry name" value="PH"/>
    <property type="match status" value="1"/>
</dbReference>
<evidence type="ECO:0000256" key="12">
    <source>
        <dbReference type="RuleBase" id="RU003845"/>
    </source>
</evidence>